<dbReference type="Gene3D" id="1.10.630.10">
    <property type="entry name" value="Cytochrome P450"/>
    <property type="match status" value="1"/>
</dbReference>
<dbReference type="PANTHER" id="PTHR46696:SF1">
    <property type="entry name" value="CYTOCHROME P450 YJIB-RELATED"/>
    <property type="match status" value="1"/>
</dbReference>
<keyword evidence="2" id="KW-0408">Iron</keyword>
<name>A0ABX0KXL2_9NEIS</name>
<evidence type="ECO:0000256" key="1">
    <source>
        <dbReference type="ARBA" id="ARBA00010617"/>
    </source>
</evidence>
<dbReference type="PRINTS" id="PR00359">
    <property type="entry name" value="BP450"/>
</dbReference>
<dbReference type="EMBL" id="JAAOLX010000007">
    <property type="protein sequence ID" value="NHQ87217.1"/>
    <property type="molecule type" value="Genomic_DNA"/>
</dbReference>
<reference evidence="3 4" key="1">
    <citation type="submission" date="2020-03" db="EMBL/GenBank/DDBJ databases">
        <title>Draft genome sequence of environmentally isolated violet-colored cultures.</title>
        <authorList>
            <person name="Wilson H.S."/>
        </authorList>
    </citation>
    <scope>NUCLEOTIDE SEQUENCE [LARGE SCALE GENOMIC DNA]</scope>
    <source>
        <strain evidence="3 4">HSC-16F04</strain>
    </source>
</reference>
<organism evidence="3 4">
    <name type="scientific">Iodobacter violaceini</name>
    <dbReference type="NCBI Taxonomy" id="3044271"/>
    <lineage>
        <taxon>Bacteria</taxon>
        <taxon>Pseudomonadati</taxon>
        <taxon>Pseudomonadota</taxon>
        <taxon>Betaproteobacteria</taxon>
        <taxon>Neisseriales</taxon>
        <taxon>Chitinibacteraceae</taxon>
        <taxon>Iodobacter</taxon>
    </lineage>
</organism>
<gene>
    <name evidence="3" type="ORF">HA050_13960</name>
</gene>
<accession>A0ABX0KXL2</accession>
<keyword evidence="4" id="KW-1185">Reference proteome</keyword>
<dbReference type="RefSeq" id="WP_166827276.1">
    <property type="nucleotide sequence ID" value="NZ_JAAOLX010000007.1"/>
</dbReference>
<keyword evidence="2" id="KW-0349">Heme</keyword>
<keyword evidence="2" id="KW-0479">Metal-binding</keyword>
<protein>
    <submittedName>
        <fullName evidence="3">Cytochrome P450</fullName>
    </submittedName>
</protein>
<dbReference type="PANTHER" id="PTHR46696">
    <property type="entry name" value="P450, PUTATIVE (EUROFUNG)-RELATED"/>
    <property type="match status" value="1"/>
</dbReference>
<dbReference type="InterPro" id="IPR001128">
    <property type="entry name" value="Cyt_P450"/>
</dbReference>
<evidence type="ECO:0000256" key="2">
    <source>
        <dbReference type="RuleBase" id="RU000461"/>
    </source>
</evidence>
<dbReference type="SUPFAM" id="SSF48264">
    <property type="entry name" value="Cytochrome P450"/>
    <property type="match status" value="1"/>
</dbReference>
<comment type="caution">
    <text evidence="3">The sequence shown here is derived from an EMBL/GenBank/DDBJ whole genome shotgun (WGS) entry which is preliminary data.</text>
</comment>
<dbReference type="InterPro" id="IPR017972">
    <property type="entry name" value="Cyt_P450_CS"/>
</dbReference>
<dbReference type="InterPro" id="IPR036396">
    <property type="entry name" value="Cyt_P450_sf"/>
</dbReference>
<keyword evidence="2" id="KW-0560">Oxidoreductase</keyword>
<sequence>MPSARINPLVAAAHEHPYPYYAALRNEAPVFFDAEHKIWVVSRADLIMQLMQSPHCVVRPPNEPVPAAIVGTPAAEVFARLIRMNEGQAHLPLKQAIGRSLALVDTACLPQLVKKWRRAECDLHALCHFVPVAVLADLLGFAPETQPEIMGWLADFVACLSPLSRDADLARASVAAQCLLTHFTGVLEGDVPQGSVLANLLQDSEGIDRQVLLANLIGLLTQSYEATAGLLGNCLIALQQQGMSDDLPLTSFVEEVARYDPSVQNTRRFVVQDLEINGQLLRKGDAVLLLLAAANRDAAFNAKGDDFAQGRTDHRSLSFGYGRHSCPGQALAIKITTAVLSDYLAQVGMAGPMQWRYQASVNGRIPRFISHQENVI</sequence>
<dbReference type="InterPro" id="IPR002397">
    <property type="entry name" value="Cyt_P450_B"/>
</dbReference>
<dbReference type="Pfam" id="PF00067">
    <property type="entry name" value="p450"/>
    <property type="match status" value="1"/>
</dbReference>
<evidence type="ECO:0000313" key="3">
    <source>
        <dbReference type="EMBL" id="NHQ87217.1"/>
    </source>
</evidence>
<evidence type="ECO:0000313" key="4">
    <source>
        <dbReference type="Proteomes" id="UP000712570"/>
    </source>
</evidence>
<dbReference type="CDD" id="cd11036">
    <property type="entry name" value="AknT-like"/>
    <property type="match status" value="1"/>
</dbReference>
<comment type="similarity">
    <text evidence="1 2">Belongs to the cytochrome P450 family.</text>
</comment>
<keyword evidence="2" id="KW-0503">Monooxygenase</keyword>
<dbReference type="Proteomes" id="UP000712570">
    <property type="component" value="Unassembled WGS sequence"/>
</dbReference>
<proteinExistence type="inferred from homology"/>
<dbReference type="PROSITE" id="PS00086">
    <property type="entry name" value="CYTOCHROME_P450"/>
    <property type="match status" value="1"/>
</dbReference>